<evidence type="ECO:0000256" key="7">
    <source>
        <dbReference type="ARBA" id="ARBA00049158"/>
    </source>
</evidence>
<dbReference type="SUPFAM" id="SSF89550">
    <property type="entry name" value="PHP domain-like"/>
    <property type="match status" value="1"/>
</dbReference>
<comment type="similarity">
    <text evidence="2 8">Belongs to the PHP hydrolase family. HisK subfamily.</text>
</comment>
<evidence type="ECO:0000256" key="1">
    <source>
        <dbReference type="ARBA" id="ARBA00004970"/>
    </source>
</evidence>
<dbReference type="GO" id="GO:0005737">
    <property type="term" value="C:cytoplasm"/>
    <property type="evidence" value="ECO:0007669"/>
    <property type="project" value="TreeGrafter"/>
</dbReference>
<organism evidence="10 11">
    <name type="scientific">Massilimicrobiota timonensis</name>
    <dbReference type="NCBI Taxonomy" id="1776392"/>
    <lineage>
        <taxon>Bacteria</taxon>
        <taxon>Bacillati</taxon>
        <taxon>Bacillota</taxon>
        <taxon>Erysipelotrichia</taxon>
        <taxon>Erysipelotrichales</taxon>
        <taxon>Erysipelotrichaceae</taxon>
        <taxon>Massilimicrobiota</taxon>
    </lineage>
</organism>
<name>A0A1Y4T081_9FIRM</name>
<dbReference type="InterPro" id="IPR004013">
    <property type="entry name" value="PHP_dom"/>
</dbReference>
<dbReference type="Gene3D" id="3.20.20.140">
    <property type="entry name" value="Metal-dependent hydrolases"/>
    <property type="match status" value="1"/>
</dbReference>
<dbReference type="Proteomes" id="UP000195305">
    <property type="component" value="Unassembled WGS sequence"/>
</dbReference>
<sequence length="276" mass="32727">MLCDYHVHTDYSDDSTYLMEDVVKDGIKKGLSEICFTDHVDYGIKYDWDDPRAFQTRDGMCFANVNYHEYAKEIAELKEKYKNQITLKMGLEFGIQTHTIEKYQKLFHEYPFDFIILSIHQVEDQEFWTQDFQKGKTQLEYNMRYYQEMLEVVKTYKDYSVLGHMDLITRYDLNGVIDFAYIQDIVKDILEIVIKDGKGIEINTSYHRYGLKDMTPSRDILKLYKELGGQIITIGSDSHQPDHLGAYIEEAKEELKKLGFQHYCTFDKMQPIFHEL</sequence>
<keyword evidence="6 8" id="KW-0368">Histidine biosynthesis</keyword>
<evidence type="ECO:0000256" key="3">
    <source>
        <dbReference type="ARBA" id="ARBA00013085"/>
    </source>
</evidence>
<comment type="caution">
    <text evidence="10">The sequence shown here is derived from an EMBL/GenBank/DDBJ whole genome shotgun (WGS) entry which is preliminary data.</text>
</comment>
<evidence type="ECO:0000256" key="2">
    <source>
        <dbReference type="ARBA" id="ARBA00009152"/>
    </source>
</evidence>
<protein>
    <recommendedName>
        <fullName evidence="3 8">Histidinol-phosphatase</fullName>
        <shortName evidence="8">HolPase</shortName>
        <ecNumber evidence="3 8">3.1.3.15</ecNumber>
    </recommendedName>
</protein>
<dbReference type="OrthoDB" id="9775255at2"/>
<dbReference type="Pfam" id="PF02811">
    <property type="entry name" value="PHP"/>
    <property type="match status" value="1"/>
</dbReference>
<comment type="pathway">
    <text evidence="1 8">Amino-acid biosynthesis; L-histidine biosynthesis; L-histidine from 5-phospho-alpha-D-ribose 1-diphosphate: step 8/9.</text>
</comment>
<dbReference type="InterPro" id="IPR003141">
    <property type="entry name" value="Pol/His_phosphatase_N"/>
</dbReference>
<evidence type="ECO:0000313" key="10">
    <source>
        <dbReference type="EMBL" id="OUQ35609.1"/>
    </source>
</evidence>
<evidence type="ECO:0000259" key="9">
    <source>
        <dbReference type="SMART" id="SM00481"/>
    </source>
</evidence>
<evidence type="ECO:0000256" key="6">
    <source>
        <dbReference type="ARBA" id="ARBA00023102"/>
    </source>
</evidence>
<dbReference type="RefSeq" id="WP_087357424.1">
    <property type="nucleotide sequence ID" value="NZ_AP031415.1"/>
</dbReference>
<keyword evidence="11" id="KW-1185">Reference proteome</keyword>
<keyword evidence="5 8" id="KW-0378">Hydrolase</keyword>
<dbReference type="EC" id="3.1.3.15" evidence="3 8"/>
<dbReference type="InterPro" id="IPR016195">
    <property type="entry name" value="Pol/histidinol_Pase-like"/>
</dbReference>
<evidence type="ECO:0000313" key="11">
    <source>
        <dbReference type="Proteomes" id="UP000195305"/>
    </source>
</evidence>
<dbReference type="EMBL" id="NFLJ01000007">
    <property type="protein sequence ID" value="OUQ35609.1"/>
    <property type="molecule type" value="Genomic_DNA"/>
</dbReference>
<dbReference type="InterPro" id="IPR010140">
    <property type="entry name" value="Histidinol_P_phosphatase_HisJ"/>
</dbReference>
<dbReference type="SMART" id="SM00481">
    <property type="entry name" value="POLIIIAc"/>
    <property type="match status" value="1"/>
</dbReference>
<dbReference type="GO" id="GO:0000105">
    <property type="term" value="P:L-histidine biosynthetic process"/>
    <property type="evidence" value="ECO:0007669"/>
    <property type="project" value="UniProtKB-UniRule"/>
</dbReference>
<dbReference type="UniPathway" id="UPA00031">
    <property type="reaction ID" value="UER00013"/>
</dbReference>
<evidence type="ECO:0000256" key="4">
    <source>
        <dbReference type="ARBA" id="ARBA00022605"/>
    </source>
</evidence>
<keyword evidence="4 8" id="KW-0028">Amino-acid biosynthesis</keyword>
<accession>A0A1Y4T081</accession>
<gene>
    <name evidence="10" type="ORF">B5E75_03165</name>
</gene>
<reference evidence="10 11" key="1">
    <citation type="journal article" date="2018" name="BMC Genomics">
        <title>Whole genome sequencing and function prediction of 133 gut anaerobes isolated from chicken caecum in pure cultures.</title>
        <authorList>
            <person name="Medvecky M."/>
            <person name="Cejkova D."/>
            <person name="Polansky O."/>
            <person name="Karasova D."/>
            <person name="Kubasova T."/>
            <person name="Cizek A."/>
            <person name="Rychlik I."/>
        </authorList>
    </citation>
    <scope>NUCLEOTIDE SEQUENCE [LARGE SCALE GENOMIC DNA]</scope>
    <source>
        <strain evidence="10 11">An13</strain>
    </source>
</reference>
<dbReference type="NCBIfam" id="TIGR01856">
    <property type="entry name" value="hisJ_fam"/>
    <property type="match status" value="1"/>
</dbReference>
<evidence type="ECO:0000256" key="5">
    <source>
        <dbReference type="ARBA" id="ARBA00022801"/>
    </source>
</evidence>
<dbReference type="AlphaFoldDB" id="A0A1Y4T081"/>
<proteinExistence type="inferred from homology"/>
<comment type="catalytic activity">
    <reaction evidence="7 8">
        <text>L-histidinol phosphate + H2O = L-histidinol + phosphate</text>
        <dbReference type="Rhea" id="RHEA:14465"/>
        <dbReference type="ChEBI" id="CHEBI:15377"/>
        <dbReference type="ChEBI" id="CHEBI:43474"/>
        <dbReference type="ChEBI" id="CHEBI:57699"/>
        <dbReference type="ChEBI" id="CHEBI:57980"/>
        <dbReference type="EC" id="3.1.3.15"/>
    </reaction>
</comment>
<dbReference type="PANTHER" id="PTHR21039">
    <property type="entry name" value="HISTIDINOL PHOSPHATASE-RELATED"/>
    <property type="match status" value="1"/>
</dbReference>
<dbReference type="PANTHER" id="PTHR21039:SF0">
    <property type="entry name" value="HISTIDINOL-PHOSPHATASE"/>
    <property type="match status" value="1"/>
</dbReference>
<dbReference type="GO" id="GO:0004401">
    <property type="term" value="F:histidinol-phosphatase activity"/>
    <property type="evidence" value="ECO:0007669"/>
    <property type="project" value="UniProtKB-UniRule"/>
</dbReference>
<evidence type="ECO:0000256" key="8">
    <source>
        <dbReference type="RuleBase" id="RU366003"/>
    </source>
</evidence>
<feature type="domain" description="Polymerase/histidinol phosphatase N-terminal" evidence="9">
    <location>
        <begin position="3"/>
        <end position="97"/>
    </location>
</feature>